<organism evidence="2 3">
    <name type="scientific">Cerrena zonata</name>
    <dbReference type="NCBI Taxonomy" id="2478898"/>
    <lineage>
        <taxon>Eukaryota</taxon>
        <taxon>Fungi</taxon>
        <taxon>Dikarya</taxon>
        <taxon>Basidiomycota</taxon>
        <taxon>Agaricomycotina</taxon>
        <taxon>Agaricomycetes</taxon>
        <taxon>Polyporales</taxon>
        <taxon>Cerrenaceae</taxon>
        <taxon>Cerrena</taxon>
    </lineage>
</organism>
<name>A0AAW0GFB9_9APHY</name>
<dbReference type="EMBL" id="JASBNA010000009">
    <property type="protein sequence ID" value="KAK7688818.1"/>
    <property type="molecule type" value="Genomic_DNA"/>
</dbReference>
<keyword evidence="1" id="KW-1133">Transmembrane helix</keyword>
<evidence type="ECO:0000313" key="3">
    <source>
        <dbReference type="Proteomes" id="UP001385951"/>
    </source>
</evidence>
<dbReference type="AlphaFoldDB" id="A0AAW0GFB9"/>
<keyword evidence="3" id="KW-1185">Reference proteome</keyword>
<protein>
    <submittedName>
        <fullName evidence="2">Uncharacterized protein</fullName>
    </submittedName>
</protein>
<keyword evidence="1" id="KW-0472">Membrane</keyword>
<evidence type="ECO:0000256" key="1">
    <source>
        <dbReference type="SAM" id="Phobius"/>
    </source>
</evidence>
<proteinExistence type="predicted"/>
<evidence type="ECO:0000313" key="2">
    <source>
        <dbReference type="EMBL" id="KAK7688818.1"/>
    </source>
</evidence>
<gene>
    <name evidence="2" type="ORF">QCA50_007507</name>
</gene>
<accession>A0AAW0GFB9</accession>
<keyword evidence="1" id="KW-0812">Transmembrane</keyword>
<sequence>MFISIPSASFSTPPFIPGSRLEPISLARCPTLVTYSVTCLFGSSPHSGRSVPAEILSPFFGVLRTYSITFICGYFAMYMGRRGSRSDGENFGSEVWIIELV</sequence>
<feature type="transmembrane region" description="Helical" evidence="1">
    <location>
        <begin position="55"/>
        <end position="76"/>
    </location>
</feature>
<reference evidence="2 3" key="1">
    <citation type="submission" date="2022-09" db="EMBL/GenBank/DDBJ databases">
        <authorList>
            <person name="Palmer J.M."/>
        </authorList>
    </citation>
    <scope>NUCLEOTIDE SEQUENCE [LARGE SCALE GENOMIC DNA]</scope>
    <source>
        <strain evidence="2 3">DSM 7382</strain>
    </source>
</reference>
<dbReference type="Proteomes" id="UP001385951">
    <property type="component" value="Unassembled WGS sequence"/>
</dbReference>
<comment type="caution">
    <text evidence="2">The sequence shown here is derived from an EMBL/GenBank/DDBJ whole genome shotgun (WGS) entry which is preliminary data.</text>
</comment>